<dbReference type="GO" id="GO:0012505">
    <property type="term" value="C:endomembrane system"/>
    <property type="evidence" value="ECO:0007669"/>
    <property type="project" value="UniProtKB-SubCell"/>
</dbReference>
<dbReference type="GO" id="GO:0048039">
    <property type="term" value="F:ubiquinone binding"/>
    <property type="evidence" value="ECO:0007669"/>
    <property type="project" value="TreeGrafter"/>
</dbReference>
<dbReference type="EC" id="1.6.5.11" evidence="10"/>
<feature type="domain" description="NADH:quinone oxidoreductase/Mrp antiporter transmembrane" evidence="9">
    <location>
        <begin position="137"/>
        <end position="432"/>
    </location>
</feature>
<organism evidence="10 11">
    <name type="scientific">Nocardioides iriomotensis</name>
    <dbReference type="NCBI Taxonomy" id="715784"/>
    <lineage>
        <taxon>Bacteria</taxon>
        <taxon>Bacillati</taxon>
        <taxon>Actinomycetota</taxon>
        <taxon>Actinomycetes</taxon>
        <taxon>Propionibacteriales</taxon>
        <taxon>Nocardioidaceae</taxon>
        <taxon>Nocardioides</taxon>
    </lineage>
</organism>
<comment type="caution">
    <text evidence="10">The sequence shown here is derived from an EMBL/GenBank/DDBJ whole genome shotgun (WGS) entry which is preliminary data.</text>
</comment>
<evidence type="ECO:0000313" key="11">
    <source>
        <dbReference type="Proteomes" id="UP000291189"/>
    </source>
</evidence>
<reference evidence="10 11" key="1">
    <citation type="submission" date="2019-01" db="EMBL/GenBank/DDBJ databases">
        <title>Nocardioides guangzhouensis sp. nov., an actinobacterium isolated from soil.</title>
        <authorList>
            <person name="Fu Y."/>
            <person name="Cai Y."/>
            <person name="Lin Z."/>
            <person name="Chen P."/>
        </authorList>
    </citation>
    <scope>NUCLEOTIDE SEQUENCE [LARGE SCALE GENOMIC DNA]</scope>
    <source>
        <strain evidence="10 11">NBRC 105384</strain>
    </source>
</reference>
<dbReference type="NCBIfam" id="NF004500">
    <property type="entry name" value="PRK05846.1-4"/>
    <property type="match status" value="1"/>
</dbReference>
<feature type="transmembrane region" description="Helical" evidence="8">
    <location>
        <begin position="141"/>
        <end position="161"/>
    </location>
</feature>
<dbReference type="PANTHER" id="PTHR43507">
    <property type="entry name" value="NADH-UBIQUINONE OXIDOREDUCTASE CHAIN 4"/>
    <property type="match status" value="1"/>
</dbReference>
<keyword evidence="11" id="KW-1185">Reference proteome</keyword>
<dbReference type="NCBIfam" id="TIGR01972">
    <property type="entry name" value="NDH_I_M"/>
    <property type="match status" value="1"/>
</dbReference>
<feature type="transmembrane region" description="Helical" evidence="8">
    <location>
        <begin position="419"/>
        <end position="439"/>
    </location>
</feature>
<feature type="transmembrane region" description="Helical" evidence="8">
    <location>
        <begin position="286"/>
        <end position="308"/>
    </location>
</feature>
<evidence type="ECO:0000256" key="2">
    <source>
        <dbReference type="ARBA" id="ARBA00009025"/>
    </source>
</evidence>
<keyword evidence="10" id="KW-0560">Oxidoreductase</keyword>
<dbReference type="Proteomes" id="UP000291189">
    <property type="component" value="Unassembled WGS sequence"/>
</dbReference>
<feature type="region of interest" description="Disordered" evidence="7">
    <location>
        <begin position="501"/>
        <end position="520"/>
    </location>
</feature>
<gene>
    <name evidence="10" type="ORF">ETU37_02515</name>
</gene>
<dbReference type="EMBL" id="SDPU01000009">
    <property type="protein sequence ID" value="RYU14870.1"/>
    <property type="molecule type" value="Genomic_DNA"/>
</dbReference>
<accession>A0A4Q5J825</accession>
<feature type="transmembrane region" description="Helical" evidence="8">
    <location>
        <begin position="223"/>
        <end position="245"/>
    </location>
</feature>
<comment type="similarity">
    <text evidence="2">Belongs to the complex I subunit 4 family.</text>
</comment>
<protein>
    <submittedName>
        <fullName evidence="10">NADH-quinone oxidoreductase subunit M</fullName>
        <ecNumber evidence="10">1.6.5.11</ecNumber>
    </submittedName>
</protein>
<dbReference type="GO" id="GO:0016020">
    <property type="term" value="C:membrane"/>
    <property type="evidence" value="ECO:0007669"/>
    <property type="project" value="UniProtKB-SubCell"/>
</dbReference>
<dbReference type="PANTHER" id="PTHR43507:SF1">
    <property type="entry name" value="NADH-UBIQUINONE OXIDOREDUCTASE CHAIN 4"/>
    <property type="match status" value="1"/>
</dbReference>
<dbReference type="GO" id="GO:0003954">
    <property type="term" value="F:NADH dehydrogenase activity"/>
    <property type="evidence" value="ECO:0007669"/>
    <property type="project" value="TreeGrafter"/>
</dbReference>
<feature type="transmembrane region" description="Helical" evidence="8">
    <location>
        <begin position="346"/>
        <end position="364"/>
    </location>
</feature>
<evidence type="ECO:0000256" key="3">
    <source>
        <dbReference type="ARBA" id="ARBA00022692"/>
    </source>
</evidence>
<evidence type="ECO:0000259" key="9">
    <source>
        <dbReference type="Pfam" id="PF00361"/>
    </source>
</evidence>
<dbReference type="GO" id="GO:0008137">
    <property type="term" value="F:NADH dehydrogenase (ubiquinone) activity"/>
    <property type="evidence" value="ECO:0007669"/>
    <property type="project" value="InterPro"/>
</dbReference>
<evidence type="ECO:0000313" key="10">
    <source>
        <dbReference type="EMBL" id="RYU14870.1"/>
    </source>
</evidence>
<keyword evidence="4 8" id="KW-1133">Transmembrane helix</keyword>
<comment type="subcellular location">
    <subcellularLocation>
        <location evidence="1">Endomembrane system</location>
        <topology evidence="1">Multi-pass membrane protein</topology>
    </subcellularLocation>
    <subcellularLocation>
        <location evidence="6">Membrane</location>
        <topology evidence="6">Multi-pass membrane protein</topology>
    </subcellularLocation>
</comment>
<dbReference type="InterPro" id="IPR010227">
    <property type="entry name" value="NADH_Q_OxRdtase_chainM/4"/>
</dbReference>
<feature type="transmembrane region" description="Helical" evidence="8">
    <location>
        <begin position="384"/>
        <end position="407"/>
    </location>
</feature>
<evidence type="ECO:0000256" key="7">
    <source>
        <dbReference type="SAM" id="MobiDB-lite"/>
    </source>
</evidence>
<dbReference type="PRINTS" id="PR01437">
    <property type="entry name" value="NUOXDRDTASE4"/>
</dbReference>
<feature type="transmembrane region" description="Helical" evidence="8">
    <location>
        <begin position="38"/>
        <end position="57"/>
    </location>
</feature>
<feature type="transmembrane region" description="Helical" evidence="8">
    <location>
        <begin position="459"/>
        <end position="480"/>
    </location>
</feature>
<feature type="transmembrane region" description="Helical" evidence="8">
    <location>
        <begin position="315"/>
        <end position="334"/>
    </location>
</feature>
<proteinExistence type="inferred from homology"/>
<dbReference type="GO" id="GO:0042773">
    <property type="term" value="P:ATP synthesis coupled electron transport"/>
    <property type="evidence" value="ECO:0007669"/>
    <property type="project" value="InterPro"/>
</dbReference>
<keyword evidence="5 8" id="KW-0472">Membrane</keyword>
<keyword evidence="3 6" id="KW-0812">Transmembrane</keyword>
<dbReference type="RefSeq" id="WP_129985293.1">
    <property type="nucleotide sequence ID" value="NZ_SDPU01000009.1"/>
</dbReference>
<evidence type="ECO:0000256" key="4">
    <source>
        <dbReference type="ARBA" id="ARBA00022989"/>
    </source>
</evidence>
<dbReference type="Pfam" id="PF00361">
    <property type="entry name" value="Proton_antipo_M"/>
    <property type="match status" value="1"/>
</dbReference>
<dbReference type="AlphaFoldDB" id="A0A4Q5J825"/>
<dbReference type="GO" id="GO:0015990">
    <property type="term" value="P:electron transport coupled proton transport"/>
    <property type="evidence" value="ECO:0007669"/>
    <property type="project" value="TreeGrafter"/>
</dbReference>
<feature type="transmembrane region" description="Helical" evidence="8">
    <location>
        <begin position="6"/>
        <end position="26"/>
    </location>
</feature>
<name>A0A4Q5J825_9ACTN</name>
<evidence type="ECO:0000256" key="5">
    <source>
        <dbReference type="ARBA" id="ARBA00023136"/>
    </source>
</evidence>
<feature type="transmembrane region" description="Helical" evidence="8">
    <location>
        <begin position="77"/>
        <end position="103"/>
    </location>
</feature>
<dbReference type="OrthoDB" id="9768329at2"/>
<evidence type="ECO:0000256" key="1">
    <source>
        <dbReference type="ARBA" id="ARBA00004127"/>
    </source>
</evidence>
<feature type="transmembrane region" description="Helical" evidence="8">
    <location>
        <begin position="173"/>
        <end position="194"/>
    </location>
</feature>
<dbReference type="InterPro" id="IPR003918">
    <property type="entry name" value="NADH_UbQ_OxRdtase"/>
</dbReference>
<feature type="transmembrane region" description="Helical" evidence="8">
    <location>
        <begin position="257"/>
        <end position="280"/>
    </location>
</feature>
<sequence length="520" mass="55521">MFPWLTAALLLPILGAVVVALLPSPSGDQPRTDLPQKVALGFSLLTLLLVAVIGVGFDVGGERYQFTETYTWIESFGAHYALGVDGIGLTLVILTAILTPVVILASWRDGDNGRWGVNSFFAWMLALEGLAIGVFAAMDVFLFYVLFEATLIPIYFLIGGFGGARRSYAAVKFLLFSLLGGLLMLASVVGLYVVSASSEGGPTYLLTELAPITASIDTVTGRWLFLGFFIAFAIKAPMFPVHTWLPDVAQESTPGTSVLLVSILDKIGTFGMLRFCLGLFPEASQWATPVVLVLAVASVLYGGLVAIGQKSIPRLIAYTSVSHFGFIVMGIFVLNSYGQIGSTLYMFNHGLSTAALFLVTGFLINRRGSQLIGDFGGVEKVAPVLAGTFLVAGLSSLSLPGLSPFISEFLVLVGTFTHNWWYAVFAVLGIVLAALYILLTYQRTMTGPTVEAVRGMRDLNLREVGALAPLLLLIVVLGFFPKPLTAIIDPAVGHTLEQVGVSDPQPDVPAPTAAEEEINQ</sequence>
<feature type="transmembrane region" description="Helical" evidence="8">
    <location>
        <begin position="115"/>
        <end position="135"/>
    </location>
</feature>
<evidence type="ECO:0000256" key="6">
    <source>
        <dbReference type="RuleBase" id="RU000320"/>
    </source>
</evidence>
<dbReference type="InterPro" id="IPR001750">
    <property type="entry name" value="ND/Mrp_TM"/>
</dbReference>
<evidence type="ECO:0000256" key="8">
    <source>
        <dbReference type="SAM" id="Phobius"/>
    </source>
</evidence>